<evidence type="ECO:0000256" key="10">
    <source>
        <dbReference type="ARBA" id="ARBA00023239"/>
    </source>
</evidence>
<keyword evidence="9" id="KW-0413">Isomerase</keyword>
<evidence type="ECO:0000256" key="1">
    <source>
        <dbReference type="ARBA" id="ARBA00001164"/>
    </source>
</evidence>
<comment type="catalytic activity">
    <reaction evidence="1">
        <text>N-(5-phospho-beta-D-ribosyl)anthranilate = 1-(2-carboxyphenylamino)-1-deoxy-D-ribulose 5-phosphate</text>
        <dbReference type="Rhea" id="RHEA:21540"/>
        <dbReference type="ChEBI" id="CHEBI:18277"/>
        <dbReference type="ChEBI" id="CHEBI:58613"/>
        <dbReference type="EC" id="5.3.1.24"/>
    </reaction>
</comment>
<comment type="catalytic activity">
    <reaction evidence="2">
        <text>1-(2-carboxyphenylamino)-1-deoxy-D-ribulose 5-phosphate + H(+) = (1S,2R)-1-C-(indol-3-yl)glycerol 3-phosphate + CO2 + H2O</text>
        <dbReference type="Rhea" id="RHEA:23476"/>
        <dbReference type="ChEBI" id="CHEBI:15377"/>
        <dbReference type="ChEBI" id="CHEBI:15378"/>
        <dbReference type="ChEBI" id="CHEBI:16526"/>
        <dbReference type="ChEBI" id="CHEBI:58613"/>
        <dbReference type="ChEBI" id="CHEBI:58866"/>
        <dbReference type="EC" id="4.1.1.48"/>
    </reaction>
</comment>
<evidence type="ECO:0000256" key="2">
    <source>
        <dbReference type="ARBA" id="ARBA00001633"/>
    </source>
</evidence>
<keyword evidence="11" id="KW-0511">Multifunctional enzyme</keyword>
<evidence type="ECO:0000256" key="6">
    <source>
        <dbReference type="ARBA" id="ARBA00022793"/>
    </source>
</evidence>
<evidence type="ECO:0000256" key="8">
    <source>
        <dbReference type="ARBA" id="ARBA00023141"/>
    </source>
</evidence>
<dbReference type="Gene3D" id="3.20.20.70">
    <property type="entry name" value="Aldolase class I"/>
    <property type="match status" value="2"/>
</dbReference>
<gene>
    <name evidence="15" type="ORF">HJC23_006089</name>
</gene>
<dbReference type="GO" id="GO:0000162">
    <property type="term" value="P:L-tryptophan biosynthetic process"/>
    <property type="evidence" value="ECO:0007669"/>
    <property type="project" value="UniProtKB-KW"/>
</dbReference>
<keyword evidence="16" id="KW-1185">Reference proteome</keyword>
<keyword evidence="7" id="KW-0822">Tryptophan biosynthesis</keyword>
<evidence type="ECO:0000313" key="16">
    <source>
        <dbReference type="Proteomes" id="UP001516023"/>
    </source>
</evidence>
<sequence length="623" mass="66360">MNKSPYTPTELHNALTTLYGTHPTTHIHGASDPNHELSTLQIITATVLLDYDAKQHSATSPETNNAQTTAPPPTTEQLLHQFTQFQSHHGPPLHLSQAIASQHPSMCLAAEFKRASPSKGLIATHDSDAASQACAYAEAGAGIISVLTEERWFMGSMEDLRRVRLATQERALGGARPVVLRKDFVVTKYQILEAAASGADSVLLIVAVLPLEVLRELILYARSLGMEPLVEVHALCELDVALQADARVIGVNNRNLHTFELDLGQTEKIANELTQRGIKFHPGSDSEKKVTLCALSGMSNAHDVHRYRSIGVQMCLIGESLMRAADPAVAIQGLCLNPDDYASSLSSGGGAYTAGLKLIKICGLTKVEDAVAACRAGANLLGVIFAEKSKRKVGIAEAKQIVDAVRKFGERTDRVTVEVDTNGNNGETASTLSTLVAKSLALERAARRPLVVGVFQNQPLDYIRQMVDECGLDLVQLHGSEGMQAANTKNFGVPALRVVDIESGGNEEQRNSSEIASSILEKVTADPLAILLDTSIKGAKEGGGTGVTFDWSIAESLQSMGLPVIIAGGLTPENVPDAVTTVRPWGIDVAGGVEAEPGRKDLEKVSKFVGGARKAAVEANKGF</sequence>
<reference evidence="15 16" key="1">
    <citation type="journal article" date="2020" name="G3 (Bethesda)">
        <title>Improved Reference Genome for Cyclotella cryptica CCMP332, a Model for Cell Wall Morphogenesis, Salinity Adaptation, and Lipid Production in Diatoms (Bacillariophyta).</title>
        <authorList>
            <person name="Roberts W.R."/>
            <person name="Downey K.M."/>
            <person name="Ruck E.C."/>
            <person name="Traller J.C."/>
            <person name="Alverson A.J."/>
        </authorList>
    </citation>
    <scope>NUCLEOTIDE SEQUENCE [LARGE SCALE GENOMIC DNA]</scope>
    <source>
        <strain evidence="15 16">CCMP332</strain>
    </source>
</reference>
<keyword evidence="8" id="KW-0057">Aromatic amino acid biosynthesis</keyword>
<evidence type="ECO:0008006" key="17">
    <source>
        <dbReference type="Google" id="ProtNLM"/>
    </source>
</evidence>
<organism evidence="15 16">
    <name type="scientific">Cyclotella cryptica</name>
    <dbReference type="NCBI Taxonomy" id="29204"/>
    <lineage>
        <taxon>Eukaryota</taxon>
        <taxon>Sar</taxon>
        <taxon>Stramenopiles</taxon>
        <taxon>Ochrophyta</taxon>
        <taxon>Bacillariophyta</taxon>
        <taxon>Coscinodiscophyceae</taxon>
        <taxon>Thalassiosirophycidae</taxon>
        <taxon>Stephanodiscales</taxon>
        <taxon>Stephanodiscaceae</taxon>
        <taxon>Cyclotella</taxon>
    </lineage>
</organism>
<dbReference type="HAMAP" id="MF_00135">
    <property type="entry name" value="PRAI"/>
    <property type="match status" value="1"/>
</dbReference>
<dbReference type="InterPro" id="IPR011060">
    <property type="entry name" value="RibuloseP-bd_barrel"/>
</dbReference>
<comment type="caution">
    <text evidence="15">The sequence shown here is derived from an EMBL/GenBank/DDBJ whole genome shotgun (WGS) entry which is preliminary data.</text>
</comment>
<evidence type="ECO:0000256" key="7">
    <source>
        <dbReference type="ARBA" id="ARBA00022822"/>
    </source>
</evidence>
<comment type="pathway">
    <text evidence="4">Amino-acid biosynthesis; L-tryptophan biosynthesis; L-tryptophan from chorismate: step 4/5.</text>
</comment>
<proteinExistence type="inferred from homology"/>
<evidence type="ECO:0000256" key="11">
    <source>
        <dbReference type="ARBA" id="ARBA00023268"/>
    </source>
</evidence>
<dbReference type="Proteomes" id="UP001516023">
    <property type="component" value="Unassembled WGS sequence"/>
</dbReference>
<dbReference type="InterPro" id="IPR013785">
    <property type="entry name" value="Aldolase_TIM"/>
</dbReference>
<evidence type="ECO:0000256" key="5">
    <source>
        <dbReference type="ARBA" id="ARBA00022605"/>
    </source>
</evidence>
<accession>A0ABD3QKA0</accession>
<dbReference type="EMBL" id="JABMIG020000031">
    <property type="protein sequence ID" value="KAL3800627.1"/>
    <property type="molecule type" value="Genomic_DNA"/>
</dbReference>
<feature type="region of interest" description="Disordered" evidence="12">
    <location>
        <begin position="55"/>
        <end position="74"/>
    </location>
</feature>
<dbReference type="PANTHER" id="PTHR22854:SF2">
    <property type="entry name" value="INDOLE-3-GLYCEROL-PHOSPHATE SYNTHASE"/>
    <property type="match status" value="1"/>
</dbReference>
<evidence type="ECO:0000259" key="13">
    <source>
        <dbReference type="Pfam" id="PF00218"/>
    </source>
</evidence>
<evidence type="ECO:0000256" key="3">
    <source>
        <dbReference type="ARBA" id="ARBA00004664"/>
    </source>
</evidence>
<evidence type="ECO:0000256" key="4">
    <source>
        <dbReference type="ARBA" id="ARBA00004696"/>
    </source>
</evidence>
<keyword evidence="5" id="KW-0028">Amino-acid biosynthesis</keyword>
<dbReference type="GO" id="GO:0004425">
    <property type="term" value="F:indole-3-glycerol-phosphate synthase activity"/>
    <property type="evidence" value="ECO:0007669"/>
    <property type="project" value="UniProtKB-EC"/>
</dbReference>
<evidence type="ECO:0000259" key="14">
    <source>
        <dbReference type="Pfam" id="PF00697"/>
    </source>
</evidence>
<feature type="domain" description="N-(5'phosphoribosyl) anthranilate isomerase (PRAI)" evidence="14">
    <location>
        <begin position="438"/>
        <end position="609"/>
    </location>
</feature>
<dbReference type="InterPro" id="IPR045186">
    <property type="entry name" value="Indole-3-glycerol_P_synth"/>
</dbReference>
<name>A0ABD3QKA0_9STRA</name>
<comment type="pathway">
    <text evidence="3">Amino-acid biosynthesis; L-tryptophan biosynthesis; L-tryptophan from chorismate: step 3/5.</text>
</comment>
<evidence type="ECO:0000256" key="9">
    <source>
        <dbReference type="ARBA" id="ARBA00023235"/>
    </source>
</evidence>
<evidence type="ECO:0000313" key="15">
    <source>
        <dbReference type="EMBL" id="KAL3800627.1"/>
    </source>
</evidence>
<evidence type="ECO:0000256" key="12">
    <source>
        <dbReference type="SAM" id="MobiDB-lite"/>
    </source>
</evidence>
<dbReference type="CDD" id="cd00405">
    <property type="entry name" value="PRAI"/>
    <property type="match status" value="1"/>
</dbReference>
<dbReference type="PANTHER" id="PTHR22854">
    <property type="entry name" value="TRYPTOPHAN BIOSYNTHESIS PROTEIN"/>
    <property type="match status" value="1"/>
</dbReference>
<dbReference type="InterPro" id="IPR013798">
    <property type="entry name" value="Indole-3-glycerol_P_synth_dom"/>
</dbReference>
<dbReference type="InterPro" id="IPR001240">
    <property type="entry name" value="PRAI_dom"/>
</dbReference>
<dbReference type="SUPFAM" id="SSF51366">
    <property type="entry name" value="Ribulose-phoshate binding barrel"/>
    <property type="match status" value="2"/>
</dbReference>
<protein>
    <recommendedName>
        <fullName evidence="17">Indole-3-glycerol phosphate synthase</fullName>
    </recommendedName>
</protein>
<dbReference type="CDD" id="cd00331">
    <property type="entry name" value="IGPS"/>
    <property type="match status" value="1"/>
</dbReference>
<keyword evidence="6" id="KW-0210">Decarboxylase</keyword>
<dbReference type="GO" id="GO:0004640">
    <property type="term" value="F:phosphoribosylanthranilate isomerase activity"/>
    <property type="evidence" value="ECO:0007669"/>
    <property type="project" value="UniProtKB-EC"/>
</dbReference>
<dbReference type="Pfam" id="PF00218">
    <property type="entry name" value="IGPS"/>
    <property type="match status" value="1"/>
</dbReference>
<keyword evidence="10" id="KW-0456">Lyase</keyword>
<dbReference type="AlphaFoldDB" id="A0ABD3QKA0"/>
<dbReference type="Pfam" id="PF00697">
    <property type="entry name" value="PRAI"/>
    <property type="match status" value="1"/>
</dbReference>
<feature type="domain" description="Indole-3-glycerol phosphate synthase" evidence="13">
    <location>
        <begin position="80"/>
        <end position="332"/>
    </location>
</feature>